<dbReference type="Proteomes" id="UP000283569">
    <property type="component" value="Unassembled WGS sequence"/>
</dbReference>
<evidence type="ECO:0000313" key="3">
    <source>
        <dbReference type="Proteomes" id="UP000283569"/>
    </source>
</evidence>
<dbReference type="AlphaFoldDB" id="A0A420SCE5"/>
<comment type="caution">
    <text evidence="2">The sequence shown here is derived from an EMBL/GenBank/DDBJ whole genome shotgun (WGS) entry which is preliminary data.</text>
</comment>
<feature type="region of interest" description="Disordered" evidence="1">
    <location>
        <begin position="83"/>
        <end position="108"/>
    </location>
</feature>
<sequence>MKTGVILCSDTYVMVNYVSYNIWVSDKDMGTTAIGSMFSVMSTYKYFTLLAIEDKDVTAWLDKHIITLLAKLHTIRDNMNVSTTRERYEEARDHDRQPGHRRPRKGPA</sequence>
<reference evidence="2 3" key="1">
    <citation type="journal article" date="2018" name="Sci. Rep.">
        <title>Characterisation of pathogen-specific regions and novel effector candidates in Fusarium oxysporum f. sp. cepae.</title>
        <authorList>
            <person name="Armitage A.D."/>
            <person name="Taylor A."/>
            <person name="Sobczyk M.K."/>
            <person name="Baxter L."/>
            <person name="Greenfield B.P."/>
            <person name="Bates H.J."/>
            <person name="Wilson F."/>
            <person name="Jackson A.C."/>
            <person name="Ott S."/>
            <person name="Harrison R.J."/>
            <person name="Clarkson J.P."/>
        </authorList>
    </citation>
    <scope>NUCLEOTIDE SEQUENCE [LARGE SCALE GENOMIC DNA]</scope>
    <source>
        <strain evidence="2 3">Fp_A8</strain>
    </source>
</reference>
<protein>
    <submittedName>
        <fullName evidence="2">Uncharacterized protein</fullName>
    </submittedName>
</protein>
<dbReference type="EMBL" id="MRDB01000081">
    <property type="protein sequence ID" value="RKL26949.1"/>
    <property type="molecule type" value="Genomic_DNA"/>
</dbReference>
<evidence type="ECO:0000256" key="1">
    <source>
        <dbReference type="SAM" id="MobiDB-lite"/>
    </source>
</evidence>
<proteinExistence type="predicted"/>
<name>A0A420SCE5_GIBIN</name>
<gene>
    <name evidence="2" type="ORF">BFJ72_g13471</name>
</gene>
<feature type="compositionally biased region" description="Basic and acidic residues" evidence="1">
    <location>
        <begin position="84"/>
        <end position="98"/>
    </location>
</feature>
<organism evidence="2 3">
    <name type="scientific">Gibberella intermedia</name>
    <name type="common">Bulb rot disease fungus</name>
    <name type="synonym">Fusarium proliferatum</name>
    <dbReference type="NCBI Taxonomy" id="948311"/>
    <lineage>
        <taxon>Eukaryota</taxon>
        <taxon>Fungi</taxon>
        <taxon>Dikarya</taxon>
        <taxon>Ascomycota</taxon>
        <taxon>Pezizomycotina</taxon>
        <taxon>Sordariomycetes</taxon>
        <taxon>Hypocreomycetidae</taxon>
        <taxon>Hypocreales</taxon>
        <taxon>Nectriaceae</taxon>
        <taxon>Fusarium</taxon>
        <taxon>Fusarium fujikuroi species complex</taxon>
    </lineage>
</organism>
<accession>A0A420SCE5</accession>
<evidence type="ECO:0000313" key="2">
    <source>
        <dbReference type="EMBL" id="RKL26949.1"/>
    </source>
</evidence>
<feature type="compositionally biased region" description="Basic residues" evidence="1">
    <location>
        <begin position="99"/>
        <end position="108"/>
    </location>
</feature>